<accession>A0A5E4NB56</accession>
<protein>
    <submittedName>
        <fullName evidence="2">Uncharacterized protein</fullName>
    </submittedName>
</protein>
<feature type="chain" id="PRO_5022900266" evidence="1">
    <location>
        <begin position="24"/>
        <end position="139"/>
    </location>
</feature>
<evidence type="ECO:0000313" key="3">
    <source>
        <dbReference type="Proteomes" id="UP000325440"/>
    </source>
</evidence>
<evidence type="ECO:0000256" key="1">
    <source>
        <dbReference type="SAM" id="SignalP"/>
    </source>
</evidence>
<keyword evidence="3" id="KW-1185">Reference proteome</keyword>
<reference evidence="2 3" key="1">
    <citation type="submission" date="2019-08" db="EMBL/GenBank/DDBJ databases">
        <authorList>
            <person name="Alioto T."/>
            <person name="Alioto T."/>
            <person name="Gomez Garrido J."/>
        </authorList>
    </citation>
    <scope>NUCLEOTIDE SEQUENCE [LARGE SCALE GENOMIC DNA]</scope>
</reference>
<dbReference type="Proteomes" id="UP000325440">
    <property type="component" value="Unassembled WGS sequence"/>
</dbReference>
<sequence length="139" mass="15895">MTFYRTIIISFVMAGIMIQHASCFPSGEGFMHSLTHAFSGDHHSSSGHENKVNTVAVVHVNNSDIHENHHDDISDHVHVVERSSDHHIDGYGEHEDRHVYAQDGHRYEYGDGYNNSHSISDVRTRHVYNTPVHYETHHC</sequence>
<dbReference type="AlphaFoldDB" id="A0A5E4NB56"/>
<organism evidence="2 3">
    <name type="scientific">Cinara cedri</name>
    <dbReference type="NCBI Taxonomy" id="506608"/>
    <lineage>
        <taxon>Eukaryota</taxon>
        <taxon>Metazoa</taxon>
        <taxon>Ecdysozoa</taxon>
        <taxon>Arthropoda</taxon>
        <taxon>Hexapoda</taxon>
        <taxon>Insecta</taxon>
        <taxon>Pterygota</taxon>
        <taxon>Neoptera</taxon>
        <taxon>Paraneoptera</taxon>
        <taxon>Hemiptera</taxon>
        <taxon>Sternorrhyncha</taxon>
        <taxon>Aphidomorpha</taxon>
        <taxon>Aphidoidea</taxon>
        <taxon>Aphididae</taxon>
        <taxon>Lachninae</taxon>
        <taxon>Cinara</taxon>
    </lineage>
</organism>
<feature type="signal peptide" evidence="1">
    <location>
        <begin position="1"/>
        <end position="23"/>
    </location>
</feature>
<keyword evidence="1" id="KW-0732">Signal</keyword>
<proteinExistence type="predicted"/>
<gene>
    <name evidence="2" type="ORF">CINCED_3A011357</name>
</gene>
<evidence type="ECO:0000313" key="2">
    <source>
        <dbReference type="EMBL" id="VVC39688.1"/>
    </source>
</evidence>
<dbReference type="EMBL" id="CABPRJ010001897">
    <property type="protein sequence ID" value="VVC39688.1"/>
    <property type="molecule type" value="Genomic_DNA"/>
</dbReference>
<name>A0A5E4NB56_9HEMI</name>